<dbReference type="EMBL" id="JBCNJP010000002">
    <property type="protein sequence ID" value="KAK9080386.1"/>
    <property type="molecule type" value="Genomic_DNA"/>
</dbReference>
<comment type="caution">
    <text evidence="1">The sequence shown here is derived from an EMBL/GenBank/DDBJ whole genome shotgun (WGS) entry which is preliminary data.</text>
</comment>
<name>A0AAP0HD81_9ASTR</name>
<keyword evidence="2" id="KW-1185">Reference proteome</keyword>
<proteinExistence type="predicted"/>
<evidence type="ECO:0000313" key="1">
    <source>
        <dbReference type="EMBL" id="KAK9080386.1"/>
    </source>
</evidence>
<sequence length="101" mass="10841">MAPPPVGFDLHRSLAQELNDGESYGYRPLNTLSLSVTESENPPRGRKSTIPDWINGPVHLQLFTKKLLEKAVADYGVAVVIGKVKSVEAGGGEITAVVERG</sequence>
<accession>A0AAP0HD81</accession>
<protein>
    <submittedName>
        <fullName evidence="1">Uncharacterized protein</fullName>
    </submittedName>
</protein>
<reference evidence="1 2" key="1">
    <citation type="submission" date="2024-04" db="EMBL/GenBank/DDBJ databases">
        <title>The reference genome of an endangered Asteraceae, Deinandra increscens subsp. villosa, native to the Central Coast of California.</title>
        <authorList>
            <person name="Guilliams M."/>
            <person name="Hasenstab-Lehman K."/>
            <person name="Meyer R."/>
            <person name="Mcevoy S."/>
        </authorList>
    </citation>
    <scope>NUCLEOTIDE SEQUENCE [LARGE SCALE GENOMIC DNA]</scope>
    <source>
        <tissue evidence="1">Leaf</tissue>
    </source>
</reference>
<dbReference type="Proteomes" id="UP001408789">
    <property type="component" value="Unassembled WGS sequence"/>
</dbReference>
<dbReference type="AlphaFoldDB" id="A0AAP0HD81"/>
<organism evidence="1 2">
    <name type="scientific">Deinandra increscens subsp. villosa</name>
    <dbReference type="NCBI Taxonomy" id="3103831"/>
    <lineage>
        <taxon>Eukaryota</taxon>
        <taxon>Viridiplantae</taxon>
        <taxon>Streptophyta</taxon>
        <taxon>Embryophyta</taxon>
        <taxon>Tracheophyta</taxon>
        <taxon>Spermatophyta</taxon>
        <taxon>Magnoliopsida</taxon>
        <taxon>eudicotyledons</taxon>
        <taxon>Gunneridae</taxon>
        <taxon>Pentapetalae</taxon>
        <taxon>asterids</taxon>
        <taxon>campanulids</taxon>
        <taxon>Asterales</taxon>
        <taxon>Asteraceae</taxon>
        <taxon>Asteroideae</taxon>
        <taxon>Heliantheae alliance</taxon>
        <taxon>Madieae</taxon>
        <taxon>Madiinae</taxon>
        <taxon>Deinandra</taxon>
    </lineage>
</organism>
<evidence type="ECO:0000313" key="2">
    <source>
        <dbReference type="Proteomes" id="UP001408789"/>
    </source>
</evidence>
<gene>
    <name evidence="1" type="ORF">SSX86_000144</name>
</gene>